<accession>A0A9X1X6E0</accession>
<protein>
    <submittedName>
        <fullName evidence="6">TonB-dependent receptor family protein</fullName>
    </submittedName>
</protein>
<feature type="domain" description="Outer membrane protein beta-barrel" evidence="5">
    <location>
        <begin position="385"/>
        <end position="800"/>
    </location>
</feature>
<dbReference type="AlphaFoldDB" id="A0A9X1X6E0"/>
<evidence type="ECO:0000256" key="4">
    <source>
        <dbReference type="SAM" id="SignalP"/>
    </source>
</evidence>
<dbReference type="SUPFAM" id="SSF56935">
    <property type="entry name" value="Porins"/>
    <property type="match status" value="1"/>
</dbReference>
<evidence type="ECO:0000256" key="1">
    <source>
        <dbReference type="ARBA" id="ARBA00004442"/>
    </source>
</evidence>
<dbReference type="Pfam" id="PF14905">
    <property type="entry name" value="OMP_b-brl_3"/>
    <property type="match status" value="1"/>
</dbReference>
<dbReference type="RefSeq" id="WP_245132737.1">
    <property type="nucleotide sequence ID" value="NZ_JALJEJ010000012.1"/>
</dbReference>
<proteinExistence type="predicted"/>
<keyword evidence="2" id="KW-0472">Membrane</keyword>
<reference evidence="6" key="1">
    <citation type="submission" date="2022-04" db="EMBL/GenBank/DDBJ databases">
        <title>Mucilaginibacter sp. RS28 isolated from freshwater.</title>
        <authorList>
            <person name="Ko S.-R."/>
        </authorList>
    </citation>
    <scope>NUCLEOTIDE SEQUENCE</scope>
    <source>
        <strain evidence="6">RS28</strain>
    </source>
</reference>
<dbReference type="EMBL" id="JALJEJ010000012">
    <property type="protein sequence ID" value="MCJ8211796.1"/>
    <property type="molecule type" value="Genomic_DNA"/>
</dbReference>
<dbReference type="PANTHER" id="PTHR40980">
    <property type="entry name" value="PLUG DOMAIN-CONTAINING PROTEIN"/>
    <property type="match status" value="1"/>
</dbReference>
<dbReference type="Gene3D" id="2.60.40.1120">
    <property type="entry name" value="Carboxypeptidase-like, regulatory domain"/>
    <property type="match status" value="1"/>
</dbReference>
<evidence type="ECO:0000256" key="3">
    <source>
        <dbReference type="ARBA" id="ARBA00023237"/>
    </source>
</evidence>
<comment type="subcellular location">
    <subcellularLocation>
        <location evidence="1">Cell outer membrane</location>
    </subcellularLocation>
</comment>
<evidence type="ECO:0000313" key="7">
    <source>
        <dbReference type="Proteomes" id="UP001139450"/>
    </source>
</evidence>
<dbReference type="Proteomes" id="UP001139450">
    <property type="component" value="Unassembled WGS sequence"/>
</dbReference>
<keyword evidence="4" id="KW-0732">Signal</keyword>
<organism evidence="6 7">
    <name type="scientific">Mucilaginibacter straminoryzae</name>
    <dbReference type="NCBI Taxonomy" id="2932774"/>
    <lineage>
        <taxon>Bacteria</taxon>
        <taxon>Pseudomonadati</taxon>
        <taxon>Bacteroidota</taxon>
        <taxon>Sphingobacteriia</taxon>
        <taxon>Sphingobacteriales</taxon>
        <taxon>Sphingobacteriaceae</taxon>
        <taxon>Mucilaginibacter</taxon>
    </lineage>
</organism>
<keyword evidence="3" id="KW-0998">Cell outer membrane</keyword>
<dbReference type="GO" id="GO:0009279">
    <property type="term" value="C:cell outer membrane"/>
    <property type="evidence" value="ECO:0007669"/>
    <property type="project" value="UniProtKB-SubCell"/>
</dbReference>
<dbReference type="InterPro" id="IPR013784">
    <property type="entry name" value="Carb-bd-like_fold"/>
</dbReference>
<comment type="caution">
    <text evidence="6">The sequence shown here is derived from an EMBL/GenBank/DDBJ whole genome shotgun (WGS) entry which is preliminary data.</text>
</comment>
<dbReference type="PANTHER" id="PTHR40980:SF4">
    <property type="entry name" value="TONB-DEPENDENT RECEPTOR-LIKE BETA-BARREL DOMAIN-CONTAINING PROTEIN"/>
    <property type="match status" value="1"/>
</dbReference>
<feature type="chain" id="PRO_5040761985" evidence="4">
    <location>
        <begin position="24"/>
        <end position="826"/>
    </location>
</feature>
<keyword evidence="6" id="KW-0675">Receptor</keyword>
<gene>
    <name evidence="6" type="ORF">MUY27_18905</name>
</gene>
<feature type="signal peptide" evidence="4">
    <location>
        <begin position="1"/>
        <end position="23"/>
    </location>
</feature>
<dbReference type="GO" id="GO:0030246">
    <property type="term" value="F:carbohydrate binding"/>
    <property type="evidence" value="ECO:0007669"/>
    <property type="project" value="InterPro"/>
</dbReference>
<name>A0A9X1X6E0_9SPHI</name>
<dbReference type="Gene3D" id="2.40.170.20">
    <property type="entry name" value="TonB-dependent receptor, beta-barrel domain"/>
    <property type="match status" value="1"/>
</dbReference>
<evidence type="ECO:0000256" key="2">
    <source>
        <dbReference type="ARBA" id="ARBA00023136"/>
    </source>
</evidence>
<evidence type="ECO:0000313" key="6">
    <source>
        <dbReference type="EMBL" id="MCJ8211796.1"/>
    </source>
</evidence>
<sequence>MKSHYTKIFAFAALLLSAGAANAQTAGTAKVKGTLTNENGKPADYATVSLLRSKDSTVVKGTLTNDNGIYTFTGVKAGSYVVKATMVGYLKSASKTFNVTEGATVTVPVLQLQQASKSLQTVNVVASRPLIERKTDRTVMNVENSILAAGNSAMEILEKAPGVTVDKDDNISLRGKQGVTVMINDKLTYLSAAQLATLLRSTDGNTIQSIEIITNPSAKYDAAGNSGIINIKLKKNRQSGTNGNISATAALGKYFRDNTSLTLNHKEGNVNIFGTLSRGDSKRTNNLGIDRTVTDQTSTTYFSQQTRMTNSYHYNNFRVGADVETGKRNTLGFVASGYFNPERDDNFNRTNIGNKLLVYNGYQITNSVIDQSYKNLAFNLNDHLQLDTAGQELNADLDYSTFKNRSAAQYNTMFFGNNGVENHIPLLRRNNTPSEIDIRSAKADYALPLNKTSKLEAGMKYSSVKTDNDLRAEVDSTTKGYINDATLTNRFIYTERIGAGYLNYNKQFKNTSVQAGLRAEYTSSNGNLVTGSVSDDHNRVVDRSYLNLFPSLFINHTINQKNEIGFNYSRRIDRPSYDNLNPFVYYLDQFTYSQGNPFLKPQYTNSFELNYTYNHAINLTLGYSRTNDVITEVILTDPAKKATFQTTLNLRVQNNYNLNLNTPFQLTKWWSGNLNATAFYMSFKSGSVQNGTLGSGNLDDGKLAYNGRLSNNFTVGKLFKMEITGNYQSSLVYGYFLIKPQYSIDGGISKAFLNKKASLKLSVSDIFNMRENNVISRAQGNNIDIHQKNETRVGRLTFTYNFGNTKIRVRQHQTGAEESNRVKSGN</sequence>
<dbReference type="InterPro" id="IPR041700">
    <property type="entry name" value="OMP_b-brl_3"/>
</dbReference>
<evidence type="ECO:0000259" key="5">
    <source>
        <dbReference type="Pfam" id="PF14905"/>
    </source>
</evidence>
<dbReference type="Pfam" id="PF13620">
    <property type="entry name" value="CarboxypepD_reg"/>
    <property type="match status" value="1"/>
</dbReference>
<dbReference type="SUPFAM" id="SSF49452">
    <property type="entry name" value="Starch-binding domain-like"/>
    <property type="match status" value="1"/>
</dbReference>
<keyword evidence="7" id="KW-1185">Reference proteome</keyword>
<dbReference type="InterPro" id="IPR036942">
    <property type="entry name" value="Beta-barrel_TonB_sf"/>
</dbReference>